<gene>
    <name evidence="1" type="ordered locus">Aazo_2435</name>
</gene>
<evidence type="ECO:0000313" key="2">
    <source>
        <dbReference type="Proteomes" id="UP000001511"/>
    </source>
</evidence>
<name>D7DY35_NOSA0</name>
<reference evidence="1 2" key="1">
    <citation type="journal article" date="2010" name="PLoS ONE">
        <title>Genome erosion in a nitrogen-fixing vertically transmitted endosymbiotic multicellular cyanobacterium.</title>
        <authorList>
            <person name="Ran L."/>
            <person name="Larsson J."/>
            <person name="Vigil-Stenman T."/>
            <person name="Nylander J.A."/>
            <person name="Ininbergs K."/>
            <person name="Zheng W.W."/>
            <person name="Lapidus A."/>
            <person name="Lowry S."/>
            <person name="Haselkorn R."/>
            <person name="Bergman B."/>
        </authorList>
    </citation>
    <scope>NUCLEOTIDE SEQUENCE [LARGE SCALE GENOMIC DNA]</scope>
    <source>
        <strain evidence="1 2">0708</strain>
    </source>
</reference>
<protein>
    <submittedName>
        <fullName evidence="1">Uncharacterized protein</fullName>
    </submittedName>
</protein>
<dbReference type="RefSeq" id="WP_013191380.1">
    <property type="nucleotide sequence ID" value="NC_014248.1"/>
</dbReference>
<dbReference type="HOGENOM" id="CLU_3170861_0_0_3"/>
<sequence length="47" mass="5577">MTSFFVAISYQELYWRCGVVDENCGNGWVFNKYSLVYCLQKIDIKML</sequence>
<dbReference type="AlphaFoldDB" id="D7DY35"/>
<evidence type="ECO:0000313" key="1">
    <source>
        <dbReference type="EMBL" id="ADI64363.1"/>
    </source>
</evidence>
<organism evidence="1 2">
    <name type="scientific">Nostoc azollae (strain 0708)</name>
    <name type="common">Anabaena azollae (strain 0708)</name>
    <dbReference type="NCBI Taxonomy" id="551115"/>
    <lineage>
        <taxon>Bacteria</taxon>
        <taxon>Bacillati</taxon>
        <taxon>Cyanobacteriota</taxon>
        <taxon>Cyanophyceae</taxon>
        <taxon>Nostocales</taxon>
        <taxon>Nostocaceae</taxon>
        <taxon>Trichormus</taxon>
    </lineage>
</organism>
<proteinExistence type="predicted"/>
<dbReference type="KEGG" id="naz:Aazo_2435"/>
<dbReference type="Proteomes" id="UP000001511">
    <property type="component" value="Chromosome"/>
</dbReference>
<keyword evidence="2" id="KW-1185">Reference proteome</keyword>
<dbReference type="EMBL" id="CP002059">
    <property type="protein sequence ID" value="ADI64363.1"/>
    <property type="molecule type" value="Genomic_DNA"/>
</dbReference>
<accession>D7DY35</accession>